<keyword evidence="3 8" id="KW-0245">EGF-like domain</keyword>
<dbReference type="InterPro" id="IPR009030">
    <property type="entry name" value="Growth_fac_rcpt_cys_sf"/>
</dbReference>
<feature type="domain" description="EGF-like" evidence="9">
    <location>
        <begin position="695"/>
        <end position="737"/>
    </location>
</feature>
<dbReference type="FunFam" id="2.10.25.10:FF:000014">
    <property type="entry name" value="Latent-transforming growth factor beta-binding protein 3"/>
    <property type="match status" value="1"/>
</dbReference>
<dbReference type="Proteomes" id="UP000270296">
    <property type="component" value="Unassembled WGS sequence"/>
</dbReference>
<keyword evidence="4" id="KW-0732">Signal</keyword>
<feature type="domain" description="EGF-like" evidence="9">
    <location>
        <begin position="332"/>
        <end position="371"/>
    </location>
</feature>
<reference evidence="12" key="1">
    <citation type="submission" date="2016-06" db="UniProtKB">
        <authorList>
            <consortium name="WormBaseParasite"/>
        </authorList>
    </citation>
    <scope>IDENTIFICATION</scope>
</reference>
<keyword evidence="5" id="KW-0677">Repeat</keyword>
<dbReference type="InterPro" id="IPR000152">
    <property type="entry name" value="EGF-type_Asp/Asn_hydroxyl_site"/>
</dbReference>
<keyword evidence="11" id="KW-1185">Reference proteome</keyword>
<dbReference type="SUPFAM" id="SSF57184">
    <property type="entry name" value="Growth factor receptor domain"/>
    <property type="match status" value="5"/>
</dbReference>
<dbReference type="InterPro" id="IPR024731">
    <property type="entry name" value="NELL2-like_EGF"/>
</dbReference>
<dbReference type="InterPro" id="IPR018097">
    <property type="entry name" value="EGF_Ca-bd_CS"/>
</dbReference>
<feature type="domain" description="EGF-like" evidence="9">
    <location>
        <begin position="827"/>
        <end position="866"/>
    </location>
</feature>
<dbReference type="FunFam" id="2.10.25.10:FF:000038">
    <property type="entry name" value="Fibrillin 2"/>
    <property type="match status" value="3"/>
</dbReference>
<dbReference type="PROSITE" id="PS01187">
    <property type="entry name" value="EGF_CA"/>
    <property type="match status" value="3"/>
</dbReference>
<evidence type="ECO:0000256" key="8">
    <source>
        <dbReference type="PROSITE-ProRule" id="PRU00076"/>
    </source>
</evidence>
<dbReference type="PROSITE" id="PS50026">
    <property type="entry name" value="EGF_3"/>
    <property type="match status" value="12"/>
</dbReference>
<evidence type="ECO:0000256" key="6">
    <source>
        <dbReference type="ARBA" id="ARBA00023157"/>
    </source>
</evidence>
<dbReference type="GO" id="GO:0005509">
    <property type="term" value="F:calcium ion binding"/>
    <property type="evidence" value="ECO:0007669"/>
    <property type="project" value="InterPro"/>
</dbReference>
<dbReference type="AlphaFoldDB" id="A0A183IVG7"/>
<feature type="domain" description="EGF-like" evidence="9">
    <location>
        <begin position="465"/>
        <end position="506"/>
    </location>
</feature>
<feature type="domain" description="EGF-like" evidence="9">
    <location>
        <begin position="786"/>
        <end position="824"/>
    </location>
</feature>
<accession>A0A183IVG7</accession>
<keyword evidence="2" id="KW-0964">Secreted</keyword>
<protein>
    <submittedName>
        <fullName evidence="12">EGF-like domain-containing protein</fullName>
    </submittedName>
</protein>
<keyword evidence="7" id="KW-0325">Glycoprotein</keyword>
<feature type="domain" description="EGF-like" evidence="9">
    <location>
        <begin position="915"/>
        <end position="953"/>
    </location>
</feature>
<feature type="domain" description="EGF-like" evidence="9">
    <location>
        <begin position="507"/>
        <end position="548"/>
    </location>
</feature>
<evidence type="ECO:0000313" key="10">
    <source>
        <dbReference type="EMBL" id="VDP13707.1"/>
    </source>
</evidence>
<dbReference type="EMBL" id="UZAM01010777">
    <property type="protein sequence ID" value="VDP13707.1"/>
    <property type="molecule type" value="Genomic_DNA"/>
</dbReference>
<dbReference type="PANTHER" id="PTHR24039">
    <property type="entry name" value="FIBRILLIN-RELATED"/>
    <property type="match status" value="1"/>
</dbReference>
<sequence>MCGGGTEVEQLLRTYYNLCETWILFSKIETCSLIQHIITECYRWTGNSSFEKKAEYKRQPIPYEGCRAPHKELTLKAALGIGCYCRSNMLEFTTKLGGGRCIRSHEACSCAKNVLINGKRQLVETKNAILDDNCNRICECLHRGNEQGKYYGFHCRRYAMPENTVCITEAQAQTNMVSFPTAWKRCTMLASIRGRYQLAIGSSKQVWCMRGYAGCPMAGERCTGTNKQAANNYVRLNDESLDVDECLLMSDFKIELISYYKKLVNCENGVCVNTVGDYECKCNRGFAHPMGNRQKCVPKQTASNEFYDLETCQTAQLLGARNDDDLQTMYDPSSPCNPNPCSVHASCIADTRRITGVTCTCHAGYVSGNTGYVCDIDECKEKKHMCVLNSQCHNTVGSYECKCLPGFVGSAIDECKDFDECASGRNECDENAQCQNLFPGYRCYCNAAWNGNPMSTGTISDRCIDTNECLNPNSCGMNTNCENTPGSYVCECIPGGFRKRDERNCEDINECTERAFQKPPCDAHANCVNIPGSYTCECQAGYIGDGFTCAPDDSICERCDKKSTECVLDPSKDQYACVCKKDYKNAPYSEYSCIPELSCVNPAKHDCDKIHGTSIDPCASNPCREKNTICKRTMFGTYMCHCLPGFFMVNRECVKNCRRCDRLTERCIKDTAMKGKWKCVCKDGYALQSDQSCKNIDECLTPDENRCDPNFGLCFDEVPHIAGHAYSCKCKSGFVGNDIDECKNAKEWCPNEHSYCLNTVGSYTCLCDKGFEPLWSHMEQPVVCKDRNECLNEEHNCTLNSECVNEVGGFRCECTVGFRLSNGECVDIDECVEGGSNCDQRSEDCHNTIGSFTCACKSGFRFEYPGICVDINECVLDFHNCTHSGELCVNTEPGFKCVCGPGFSSSSPDSVPCVDVNECARNTARCPNTTTCINTVGSYYCVCKDDYVLIDDSNPSFPLCRGECRRFSCRGIAPCLLDRSPTTTTTGRFTPLFQLVTGASLRRPSVDLALVRGLFSRHSTTVPVSRTPSD</sequence>
<dbReference type="FunFam" id="2.10.25.10:FF:000005">
    <property type="entry name" value="Fibrillin 2"/>
    <property type="match status" value="1"/>
</dbReference>
<dbReference type="Pfam" id="PF12947">
    <property type="entry name" value="EGF_3"/>
    <property type="match status" value="1"/>
</dbReference>
<dbReference type="SMART" id="SM00179">
    <property type="entry name" value="EGF_CA"/>
    <property type="match status" value="11"/>
</dbReference>
<dbReference type="CDD" id="cd00054">
    <property type="entry name" value="EGF_CA"/>
    <property type="match status" value="6"/>
</dbReference>
<keyword evidence="6 8" id="KW-1015">Disulfide bond</keyword>
<dbReference type="PROSITE" id="PS00010">
    <property type="entry name" value="ASX_HYDROXYL"/>
    <property type="match status" value="9"/>
</dbReference>
<dbReference type="InterPro" id="IPR001881">
    <property type="entry name" value="EGF-like_Ca-bd_dom"/>
</dbReference>
<dbReference type="SUPFAM" id="SSF57196">
    <property type="entry name" value="EGF/Laminin"/>
    <property type="match status" value="3"/>
</dbReference>
<feature type="domain" description="EGF-like" evidence="9">
    <location>
        <begin position="375"/>
        <end position="416"/>
    </location>
</feature>
<name>A0A183IVG7_9BILA</name>
<evidence type="ECO:0000313" key="12">
    <source>
        <dbReference type="WBParaSite" id="SBAD_0000790301-mRNA-1"/>
    </source>
</evidence>
<gene>
    <name evidence="10" type="ORF">SBAD_LOCUS7613</name>
</gene>
<proteinExistence type="predicted"/>
<organism evidence="12">
    <name type="scientific">Soboliphyme baturini</name>
    <dbReference type="NCBI Taxonomy" id="241478"/>
    <lineage>
        <taxon>Eukaryota</taxon>
        <taxon>Metazoa</taxon>
        <taxon>Ecdysozoa</taxon>
        <taxon>Nematoda</taxon>
        <taxon>Enoplea</taxon>
        <taxon>Dorylaimia</taxon>
        <taxon>Dioctophymatida</taxon>
        <taxon>Dioctophymatoidea</taxon>
        <taxon>Soboliphymatidae</taxon>
        <taxon>Soboliphyme</taxon>
    </lineage>
</organism>
<dbReference type="PROSITE" id="PS01186">
    <property type="entry name" value="EGF_2"/>
    <property type="match status" value="2"/>
</dbReference>
<comment type="caution">
    <text evidence="8">Lacks conserved residue(s) required for the propagation of feature annotation.</text>
</comment>
<feature type="disulfide bond" evidence="8">
    <location>
        <begin position="623"/>
        <end position="640"/>
    </location>
</feature>
<evidence type="ECO:0000256" key="7">
    <source>
        <dbReference type="ARBA" id="ARBA00023180"/>
    </source>
</evidence>
<dbReference type="Pfam" id="PF07645">
    <property type="entry name" value="EGF_CA"/>
    <property type="match status" value="9"/>
</dbReference>
<evidence type="ECO:0000256" key="1">
    <source>
        <dbReference type="ARBA" id="ARBA00004613"/>
    </source>
</evidence>
<feature type="domain" description="EGF-like" evidence="9">
    <location>
        <begin position="614"/>
        <end position="654"/>
    </location>
</feature>
<evidence type="ECO:0000256" key="4">
    <source>
        <dbReference type="ARBA" id="ARBA00022729"/>
    </source>
</evidence>
<evidence type="ECO:0000313" key="11">
    <source>
        <dbReference type="Proteomes" id="UP000270296"/>
    </source>
</evidence>
<comment type="subcellular location">
    <subcellularLocation>
        <location evidence="1">Secreted</location>
    </subcellularLocation>
</comment>
<dbReference type="Gene3D" id="2.10.25.10">
    <property type="entry name" value="Laminin"/>
    <property type="match status" value="12"/>
</dbReference>
<feature type="domain" description="EGF-like" evidence="9">
    <location>
        <begin position="870"/>
        <end position="909"/>
    </location>
</feature>
<evidence type="ECO:0000256" key="3">
    <source>
        <dbReference type="ARBA" id="ARBA00022536"/>
    </source>
</evidence>
<reference evidence="10 11" key="2">
    <citation type="submission" date="2018-11" db="EMBL/GenBank/DDBJ databases">
        <authorList>
            <consortium name="Pathogen Informatics"/>
        </authorList>
    </citation>
    <scope>NUCLEOTIDE SEQUENCE [LARGE SCALE GENOMIC DNA]</scope>
</reference>
<dbReference type="InterPro" id="IPR000742">
    <property type="entry name" value="EGF"/>
</dbReference>
<dbReference type="GO" id="GO:0005576">
    <property type="term" value="C:extracellular region"/>
    <property type="evidence" value="ECO:0007669"/>
    <property type="project" value="UniProtKB-SubCell"/>
</dbReference>
<evidence type="ECO:0000259" key="9">
    <source>
        <dbReference type="PROSITE" id="PS50026"/>
    </source>
</evidence>
<dbReference type="OrthoDB" id="5819564at2759"/>
<evidence type="ECO:0000256" key="2">
    <source>
        <dbReference type="ARBA" id="ARBA00022525"/>
    </source>
</evidence>
<dbReference type="PANTHER" id="PTHR24039:SF58">
    <property type="entry name" value="EGF-LIKE DOMAIN-CONTAINING PROTEIN"/>
    <property type="match status" value="1"/>
</dbReference>
<evidence type="ECO:0000256" key="5">
    <source>
        <dbReference type="ARBA" id="ARBA00022737"/>
    </source>
</evidence>
<dbReference type="SMART" id="SM00181">
    <property type="entry name" value="EGF"/>
    <property type="match status" value="15"/>
</dbReference>
<dbReference type="InterPro" id="IPR049883">
    <property type="entry name" value="NOTCH1_EGF-like"/>
</dbReference>
<feature type="domain" description="EGF-like" evidence="9">
    <location>
        <begin position="738"/>
        <end position="777"/>
    </location>
</feature>
<feature type="domain" description="EGF-like" evidence="9">
    <location>
        <begin position="417"/>
        <end position="456"/>
    </location>
</feature>
<dbReference type="WBParaSite" id="SBAD_0000790301-mRNA-1">
    <property type="protein sequence ID" value="SBAD_0000790301-mRNA-1"/>
    <property type="gene ID" value="SBAD_0000790301"/>
</dbReference>